<accession>F0RI72</accession>
<name>F0RI72_CELLC</name>
<keyword evidence="1" id="KW-1133">Transmembrane helix</keyword>
<dbReference type="OrthoDB" id="1450466at2"/>
<dbReference type="KEGG" id="cly:Celly_0363"/>
<feature type="transmembrane region" description="Helical" evidence="1">
    <location>
        <begin position="7"/>
        <end position="26"/>
    </location>
</feature>
<sequence length="158" mass="18208">MRKTFTYLALVILLIIIGFLLHKSFFEFSIALTTEYNIKMITTKMSYQFISQISFALVIGILPLLYLCVEKLTKIKFLNQGLITCGIILLSGILFWQLRIYLVGAELKKMANYNSGNEMDISYNIQNVKYNLFLLLGFGVGAVISIFIYRNRNKIHNE</sequence>
<dbReference type="Proteomes" id="UP000007487">
    <property type="component" value="Chromosome"/>
</dbReference>
<organism evidence="2 3">
    <name type="scientific">Cellulophaga lytica (strain ATCC 23178 / DSM 7489 / JCM 8516 / NBRC 14961 / NCIMB 1423 / VKM B-1433 / Cy l20)</name>
    <dbReference type="NCBI Taxonomy" id="867900"/>
    <lineage>
        <taxon>Bacteria</taxon>
        <taxon>Pseudomonadati</taxon>
        <taxon>Bacteroidota</taxon>
        <taxon>Flavobacteriia</taxon>
        <taxon>Flavobacteriales</taxon>
        <taxon>Flavobacteriaceae</taxon>
        <taxon>Cellulophaga</taxon>
    </lineage>
</organism>
<gene>
    <name evidence="2" type="ordered locus">Celly_0363</name>
</gene>
<evidence type="ECO:0000256" key="1">
    <source>
        <dbReference type="SAM" id="Phobius"/>
    </source>
</evidence>
<feature type="transmembrane region" description="Helical" evidence="1">
    <location>
        <begin position="46"/>
        <end position="69"/>
    </location>
</feature>
<keyword evidence="1" id="KW-0472">Membrane</keyword>
<dbReference type="AlphaFoldDB" id="F0RI72"/>
<reference evidence="2 3" key="1">
    <citation type="journal article" date="2011" name="Stand. Genomic Sci.">
        <title>Complete genome sequence of Cellulophaga lytica type strain (LIM- 21).</title>
        <authorList>
            <person name="Pati A."/>
            <person name="Abt B."/>
            <person name="Teshima H."/>
            <person name="Nolan M."/>
            <person name="Lapidus A."/>
            <person name="Lucas S."/>
            <person name="Hammon N."/>
            <person name="Deshpande S."/>
            <person name="Cheng J.F."/>
            <person name="Tapia R."/>
            <person name="Han C."/>
            <person name="Goodwin L."/>
            <person name="Pitluck S."/>
            <person name="Liolios K."/>
            <person name="Pagani I."/>
            <person name="Mavromatis K."/>
            <person name="Ovchinikova G."/>
            <person name="Chen A."/>
            <person name="Palaniappan K."/>
            <person name="Land M."/>
            <person name="Hauser L."/>
            <person name="Jeffries C.D."/>
            <person name="Detter J.C."/>
            <person name="Brambilla E.M."/>
            <person name="Kannan K.P."/>
            <person name="Rohde M."/>
            <person name="Spring S."/>
            <person name="Goker M."/>
            <person name="Woyke T."/>
            <person name="Bristow J."/>
            <person name="Eisen J.A."/>
            <person name="Markowitz V."/>
            <person name="Hugenholtz P."/>
            <person name="Kyrpides N.C."/>
            <person name="Klenk H.P."/>
            <person name="Ivanova N."/>
        </authorList>
    </citation>
    <scope>NUCLEOTIDE SEQUENCE [LARGE SCALE GENOMIC DNA]</scope>
    <source>
        <strain evidence="3">ATCC 23178 / DSM 7489 / JCM 8516 / NBRC 14961 / NCIMB 1423 / VKM B-1433 / Cy l20</strain>
    </source>
</reference>
<dbReference type="eggNOG" id="ENOG5033N49">
    <property type="taxonomic scope" value="Bacteria"/>
</dbReference>
<proteinExistence type="predicted"/>
<feature type="transmembrane region" description="Helical" evidence="1">
    <location>
        <begin position="81"/>
        <end position="102"/>
    </location>
</feature>
<keyword evidence="3" id="KW-1185">Reference proteome</keyword>
<protein>
    <submittedName>
        <fullName evidence="2">Uncharacterized protein</fullName>
    </submittedName>
</protein>
<evidence type="ECO:0000313" key="3">
    <source>
        <dbReference type="Proteomes" id="UP000007487"/>
    </source>
</evidence>
<keyword evidence="1" id="KW-0812">Transmembrane</keyword>
<dbReference type="HOGENOM" id="CLU_1666250_0_0_10"/>
<evidence type="ECO:0000313" key="2">
    <source>
        <dbReference type="EMBL" id="ADY28198.1"/>
    </source>
</evidence>
<feature type="transmembrane region" description="Helical" evidence="1">
    <location>
        <begin position="130"/>
        <end position="149"/>
    </location>
</feature>
<dbReference type="EMBL" id="CP002534">
    <property type="protein sequence ID" value="ADY28198.1"/>
    <property type="molecule type" value="Genomic_DNA"/>
</dbReference>